<keyword evidence="1" id="KW-0489">Methyltransferase</keyword>
<dbReference type="RefSeq" id="WP_107200714.1">
    <property type="nucleotide sequence ID" value="NZ_CP015958.1"/>
</dbReference>
<keyword evidence="4" id="KW-1185">Reference proteome</keyword>
<protein>
    <submittedName>
        <fullName evidence="1">DNA phosphorothioation-associated putative methyltransferase</fullName>
    </submittedName>
</protein>
<evidence type="ECO:0000313" key="2">
    <source>
        <dbReference type="EMBL" id="QLB62258.1"/>
    </source>
</evidence>
<dbReference type="GO" id="GO:0032259">
    <property type="term" value="P:methylation"/>
    <property type="evidence" value="ECO:0007669"/>
    <property type="project" value="UniProtKB-KW"/>
</dbReference>
<reference evidence="2 3" key="1">
    <citation type="journal article" date="2014" name="Genome Announc.">
        <title>Draft Genome Sequence of the Haloacid-Degrading Burkholderia caribensis Strain MBA4.</title>
        <authorList>
            <person name="Pan Y."/>
            <person name="Kong K.F."/>
            <person name="Tsang J.S."/>
        </authorList>
    </citation>
    <scope>NUCLEOTIDE SEQUENCE [LARGE SCALE GENOMIC DNA]</scope>
    <source>
        <strain evidence="2 3">852011</strain>
    </source>
</reference>
<dbReference type="Gene3D" id="3.30.1380.10">
    <property type="match status" value="1"/>
</dbReference>
<evidence type="ECO:0000313" key="3">
    <source>
        <dbReference type="Proteomes" id="UP000509548"/>
    </source>
</evidence>
<dbReference type="SUPFAM" id="SSF55166">
    <property type="entry name" value="Hedgehog/DD-peptidase"/>
    <property type="match status" value="1"/>
</dbReference>
<accession>A0A9Q6S0H7</accession>
<sequence>MHSLGKRVADEFYIHLSVLTEVDDEAIRSGIQAALDSMPLEIGEAPNVAKYNLRTRRVALLSYPHFFEDPFPSLSSSWVFPEGATTPTSVRHYAESLNPPILHRKELLVGNGHPLYATWAKLTASAEAVGLFDDTTTIGFLLNWRRLLQRKGFNVEDNSLVPIGNDVLVEELPEELPESNIVYRHLTALTRTTLSAPVQLLQRYGFLESGQSFFDYGCGKGGDVGVLVSSGVPAAGWDPHFLPEAPIQRADVVNLGFVINVIEDSAERIEALTRAFALAKVVLCVSVMLHSTAAVGRPYRDGLLTSRRTFQKYFTQAEFRNYLEQALGREAFMVGPGIAFVFATPDGEQRFASTRYRRRAVARTLVEIQGVRYRSPRVAPAAPNRPSRVELRLAENRAALSQVWSTTLDLGRVPEPDEVSDLSCIVNKFGTFSRAIRELKKHFGLELLQAAARIRADDLRLALAIQQFSKRPPYGQLEKRLQRDIKAFFGSYAAARDAGIHLLREAADPAQILHACQQAASAGLGYLDGIHSLQLHSSLVERLPAVLRVYVACGLRLWDSLSEVQLIKIHIQSGKLSLMEFENFDTSPLPKLKRRIKVSLRKLDYDLFEYGSTEYPAQLLYWKSLYLHEEHPGYAEQLAFDEALEGLGIPGDEKFGPSAETLQEILEARRLSIDGFRLMPSTSIPDLDAICGARLTYRSLIECGETQRRLGLENVPRNPETYNALHDLAVLLLEPVIEYYGPIRLTYGFASPALTKHIRRKIAPRLDQHASCECSAKGKLICDRKGAACDFLVEDEDMLEVAQWIIDRLPFDRLYYYGRDRPIHISYSTNPAKLAYAMTPTQNGRLVPRLMKAPLNTEVRDTANSR</sequence>
<organism evidence="2 3">
    <name type="scientific">Paraburkholderia caribensis</name>
    <dbReference type="NCBI Taxonomy" id="75105"/>
    <lineage>
        <taxon>Bacteria</taxon>
        <taxon>Pseudomonadati</taxon>
        <taxon>Pseudomonadota</taxon>
        <taxon>Betaproteobacteria</taxon>
        <taxon>Burkholderiales</taxon>
        <taxon>Burkholderiaceae</taxon>
        <taxon>Paraburkholderia</taxon>
    </lineage>
</organism>
<dbReference type="Proteomes" id="UP000509548">
    <property type="component" value="Chromosome 1"/>
</dbReference>
<dbReference type="EMBL" id="CP015958">
    <property type="protein sequence ID" value="QLB62258.1"/>
    <property type="molecule type" value="Genomic_DNA"/>
</dbReference>
<dbReference type="EMBL" id="JAYLVJ010000001">
    <property type="protein sequence ID" value="MEO1752481.1"/>
    <property type="molecule type" value="Genomic_DNA"/>
</dbReference>
<dbReference type="InterPro" id="IPR024019">
    <property type="entry name" value="CHP04096"/>
</dbReference>
<dbReference type="NCBIfam" id="TIGR04096">
    <property type="entry name" value="dnd_rel_methyl"/>
    <property type="match status" value="1"/>
</dbReference>
<proteinExistence type="predicted"/>
<evidence type="ECO:0000313" key="4">
    <source>
        <dbReference type="Proteomes" id="UP001462961"/>
    </source>
</evidence>
<dbReference type="InterPro" id="IPR009045">
    <property type="entry name" value="Zn_M74/Hedgehog-like"/>
</dbReference>
<dbReference type="GO" id="GO:0008168">
    <property type="term" value="F:methyltransferase activity"/>
    <property type="evidence" value="ECO:0007669"/>
    <property type="project" value="UniProtKB-KW"/>
</dbReference>
<keyword evidence="1" id="KW-0808">Transferase</keyword>
<reference evidence="2" key="2">
    <citation type="submission" date="2016-06" db="EMBL/GenBank/DDBJ databases">
        <authorList>
            <person name="Huang P."/>
            <person name="Jiang X."/>
            <person name="Liu X."/>
        </authorList>
    </citation>
    <scope>NUCLEOTIDE SEQUENCE</scope>
    <source>
        <strain evidence="2">852011</strain>
    </source>
</reference>
<reference evidence="1 4" key="3">
    <citation type="submission" date="2024-01" db="EMBL/GenBank/DDBJ databases">
        <title>The diversity of rhizobia nodulating Mimosa spp. in eleven states of Brazil covering several biomes is determined by host plant, location, and edaphic factors.</title>
        <authorList>
            <person name="Rouws L."/>
            <person name="Barauna A."/>
            <person name="Beukes C."/>
            <person name="De Faria S.M."/>
            <person name="Gross E."/>
            <person name="Dos Reis Junior F.B."/>
            <person name="Simon M."/>
            <person name="Maluk M."/>
            <person name="Odee D.W."/>
            <person name="Kenicer G."/>
            <person name="Young J.P.W."/>
            <person name="Reis V.M."/>
            <person name="Zilli J."/>
            <person name="James E.K."/>
        </authorList>
    </citation>
    <scope>NUCLEOTIDE SEQUENCE [LARGE SCALE GENOMIC DNA]</scope>
    <source>
        <strain evidence="1 4">JHI1651</strain>
    </source>
</reference>
<evidence type="ECO:0000313" key="1">
    <source>
        <dbReference type="EMBL" id="MEO1752481.1"/>
    </source>
</evidence>
<dbReference type="AlphaFoldDB" id="A0A9Q6S0H7"/>
<gene>
    <name evidence="2" type="ORF">A9O66_07615</name>
    <name evidence="1" type="ORF">VOI32_00865</name>
</gene>
<name>A0A9Q6S0H7_9BURK</name>
<dbReference type="Proteomes" id="UP001462961">
    <property type="component" value="Unassembled WGS sequence"/>
</dbReference>